<proteinExistence type="predicted"/>
<sequence length="98" mass="10547">AAQPAPVPRETFMEAQDYEVGPMDSLSTQLLRAGKAKAVAHSAPASHRTSEDGDDPEAGGAREVFDVLVLSPLWVLLSIGCEGTLGRPFLKKCLFIYF</sequence>
<reference evidence="2" key="1">
    <citation type="submission" date="2025-08" db="UniProtKB">
        <authorList>
            <consortium name="Ensembl"/>
        </authorList>
    </citation>
    <scope>IDENTIFICATION</scope>
</reference>
<reference evidence="2" key="2">
    <citation type="submission" date="2025-09" db="UniProtKB">
        <authorList>
            <consortium name="Ensembl"/>
        </authorList>
    </citation>
    <scope>IDENTIFICATION</scope>
</reference>
<feature type="region of interest" description="Disordered" evidence="1">
    <location>
        <begin position="39"/>
        <end position="58"/>
    </location>
</feature>
<accession>A0A8D2HUL9</accession>
<protein>
    <submittedName>
        <fullName evidence="2">Uncharacterized protein</fullName>
    </submittedName>
</protein>
<evidence type="ECO:0000313" key="2">
    <source>
        <dbReference type="Ensembl" id="ENSUPAP00010021139.1"/>
    </source>
</evidence>
<evidence type="ECO:0000256" key="1">
    <source>
        <dbReference type="SAM" id="MobiDB-lite"/>
    </source>
</evidence>
<dbReference type="AlphaFoldDB" id="A0A8D2HUL9"/>
<keyword evidence="3" id="KW-1185">Reference proteome</keyword>
<dbReference type="Proteomes" id="UP000694417">
    <property type="component" value="Unplaced"/>
</dbReference>
<evidence type="ECO:0000313" key="3">
    <source>
        <dbReference type="Proteomes" id="UP000694417"/>
    </source>
</evidence>
<organism evidence="2 3">
    <name type="scientific">Urocitellus parryii</name>
    <name type="common">Arctic ground squirrel</name>
    <name type="synonym">Spermophilus parryii</name>
    <dbReference type="NCBI Taxonomy" id="9999"/>
    <lineage>
        <taxon>Eukaryota</taxon>
        <taxon>Metazoa</taxon>
        <taxon>Chordata</taxon>
        <taxon>Craniata</taxon>
        <taxon>Vertebrata</taxon>
        <taxon>Euteleostomi</taxon>
        <taxon>Mammalia</taxon>
        <taxon>Eutheria</taxon>
        <taxon>Euarchontoglires</taxon>
        <taxon>Glires</taxon>
        <taxon>Rodentia</taxon>
        <taxon>Sciuromorpha</taxon>
        <taxon>Sciuridae</taxon>
        <taxon>Xerinae</taxon>
        <taxon>Marmotini</taxon>
        <taxon>Urocitellus</taxon>
    </lineage>
</organism>
<name>A0A8D2HUL9_UROPR</name>
<dbReference type="Ensembl" id="ENSUPAT00010024071.1">
    <property type="protein sequence ID" value="ENSUPAP00010021139.1"/>
    <property type="gene ID" value="ENSUPAG00010016793.1"/>
</dbReference>
<dbReference type="GeneTree" id="ENSGT00940000173949"/>